<accession>A0AAV1UVR1</accession>
<evidence type="ECO:0008006" key="4">
    <source>
        <dbReference type="Google" id="ProtNLM"/>
    </source>
</evidence>
<evidence type="ECO:0000313" key="3">
    <source>
        <dbReference type="Proteomes" id="UP001162060"/>
    </source>
</evidence>
<feature type="region of interest" description="Disordered" evidence="1">
    <location>
        <begin position="520"/>
        <end position="550"/>
    </location>
</feature>
<gene>
    <name evidence="2" type="ORF">PM001_LOCUS22394</name>
</gene>
<sequence>MEEDVKGLEDLAGPFLSFEEIKEMAARRLALQEAAEELAQAAVSPPAGGQISGSQAAISLPEVTSPSSAPQAEQGEKFAHMQPDPRPEAPQPWITKQSKKGRSRGLSKAATGQVTAVASQVRTGGQALIGEDGEDWAEETKTSSDASEEIRVLHSRSAGALNPTKGLSDGAGPEATGGWTWVGSEYDGSSADDSQAERERILSQLVADLGRLPKALTPVRARATDAPTDEAELTSQLAIYPVITPATGNCLAMAIAQAATDASLDGPDRHLELLTACIKRGIKFSGSLDPEDQYAHDHRVHALASVSRGWPTMTHKESASQMRRYLEDYATSPSARTALTHPWRCRKFVPTTITRHRRRVVTAAEYPLGIMDLMDAVLAAKIEAPGLPPLVLRYQNCHYSAFNHSGSSSLLPDLLAETTPLDQTAAGTSVDPVTQEATAPVPETSGQLAGILVLRDDFIDASTEVLSRHRPDDCNALALVERQFSCSTIPSAPPARMRPPPPADRKRALVASQILQISDGTDRSQRAKEAVAKRGRRDPGPQLPLGDEANERVDRTDWAAAWELMISMWPNPKQIPFSLASSSTLEWQRVAGHVPDHLIWLVKRSTFPGELLQILDPSVLVHWMEENRRGCLVDGLRRYREQPVSQHTTQWLDQWIRNSQHRTDSVVLAPLMDRSDDWGRLREQDYAGDDLLKFCDPQRKAKLSQHLVCALVYDREIAALVEGVPADTRVSEKIRSHIPILSTNALYRKAYYSSASVADWAAIERFFYSGLTRPAETYLLQY</sequence>
<evidence type="ECO:0000256" key="1">
    <source>
        <dbReference type="SAM" id="MobiDB-lite"/>
    </source>
</evidence>
<dbReference type="EMBL" id="CAKLBY020000226">
    <property type="protein sequence ID" value="CAK7937244.1"/>
    <property type="molecule type" value="Genomic_DNA"/>
</dbReference>
<dbReference type="Proteomes" id="UP001162060">
    <property type="component" value="Unassembled WGS sequence"/>
</dbReference>
<proteinExistence type="predicted"/>
<dbReference type="AlphaFoldDB" id="A0AAV1UVR1"/>
<reference evidence="2" key="1">
    <citation type="submission" date="2024-01" db="EMBL/GenBank/DDBJ databases">
        <authorList>
            <person name="Webb A."/>
        </authorList>
    </citation>
    <scope>NUCLEOTIDE SEQUENCE</scope>
    <source>
        <strain evidence="2">Pm1</strain>
    </source>
</reference>
<feature type="compositionally biased region" description="Polar residues" evidence="1">
    <location>
        <begin position="52"/>
        <end position="71"/>
    </location>
</feature>
<name>A0AAV1UVR1_9STRA</name>
<feature type="region of interest" description="Disordered" evidence="1">
    <location>
        <begin position="37"/>
        <end position="113"/>
    </location>
</feature>
<comment type="caution">
    <text evidence="2">The sequence shown here is derived from an EMBL/GenBank/DDBJ whole genome shotgun (WGS) entry which is preliminary data.</text>
</comment>
<feature type="compositionally biased region" description="Basic and acidic residues" evidence="1">
    <location>
        <begin position="74"/>
        <end position="87"/>
    </location>
</feature>
<organism evidence="2 3">
    <name type="scientific">Peronospora matthiolae</name>
    <dbReference type="NCBI Taxonomy" id="2874970"/>
    <lineage>
        <taxon>Eukaryota</taxon>
        <taxon>Sar</taxon>
        <taxon>Stramenopiles</taxon>
        <taxon>Oomycota</taxon>
        <taxon>Peronosporomycetes</taxon>
        <taxon>Peronosporales</taxon>
        <taxon>Peronosporaceae</taxon>
        <taxon>Peronospora</taxon>
    </lineage>
</organism>
<evidence type="ECO:0000313" key="2">
    <source>
        <dbReference type="EMBL" id="CAK7937244.1"/>
    </source>
</evidence>
<protein>
    <recommendedName>
        <fullName evidence="4">OTU domain-containing protein</fullName>
    </recommendedName>
</protein>
<feature type="compositionally biased region" description="Basic and acidic residues" evidence="1">
    <location>
        <begin position="520"/>
        <end position="532"/>
    </location>
</feature>